<evidence type="ECO:0000256" key="1">
    <source>
        <dbReference type="ARBA" id="ARBA00023002"/>
    </source>
</evidence>
<evidence type="ECO:0000313" key="7">
    <source>
        <dbReference type="Proteomes" id="UP000472839"/>
    </source>
</evidence>
<protein>
    <submittedName>
        <fullName evidence="4">2-oxoacid:ferredoxin oxidoreductase subunit alpha</fullName>
    </submittedName>
</protein>
<dbReference type="InterPro" id="IPR029061">
    <property type="entry name" value="THDP-binding"/>
</dbReference>
<dbReference type="RefSeq" id="WP_152188237.1">
    <property type="nucleotide sequence ID" value="NZ_WFKI01000010.1"/>
</dbReference>
<evidence type="ECO:0000259" key="2">
    <source>
        <dbReference type="Pfam" id="PF01855"/>
    </source>
</evidence>
<feature type="domain" description="Pyruvate flavodoxin/ferredoxin oxidoreductase pyrimidine binding" evidence="2">
    <location>
        <begin position="23"/>
        <end position="245"/>
    </location>
</feature>
<dbReference type="EMBL" id="WFKK01000004">
    <property type="protein sequence ID" value="KAB7890620.1"/>
    <property type="molecule type" value="Genomic_DNA"/>
</dbReference>
<sequence>MNSKEMNLKGVEVWDGNMANSQAFRQADVDVVAAYPITPSTATVENYAMFHANGYVDGEVMMTESEHAAMSACIGAGAAGGRVATATSSQGLALMIETLYQASGMRIPVVLCLVNRALAAPLNVNGDHSDLYLTRDAGWVSIDAFSPQEAYDMTLMSFKISEHPAVRLPVISNQDGFMTSHTAQNVIPLKDEVASKFVGDYLQVNALLNFDKPVTHGVQTEQDWHFEHKAKQHAALMGSKKVIEDTFAEFKELTGREYKVVETYGMEDADIAIVCLGSTFETAKLAIDQIKKEEGINVGVVAPRLFRPFPLEELSATLQNVKAIACMDRSAPGGTVGALYNEVSGALINSQNRPLVTNLIYGLGGRDMTIAGLKDIFRTLNKDAQDGKINGKIQTLIGVRGPALSFYDVEEK</sequence>
<dbReference type="Pfam" id="PF17147">
    <property type="entry name" value="PFOR_II"/>
    <property type="match status" value="1"/>
</dbReference>
<feature type="domain" description="Pyruvate:ferredoxin oxidoreductase core" evidence="3">
    <location>
        <begin position="269"/>
        <end position="370"/>
    </location>
</feature>
<dbReference type="InterPro" id="IPR009014">
    <property type="entry name" value="Transketo_C/PFOR_II"/>
</dbReference>
<dbReference type="FunFam" id="3.40.50.920:FF:000010">
    <property type="entry name" value="Pyruvate ferredoxin oxidoreductase, alpha subunit"/>
    <property type="match status" value="1"/>
</dbReference>
<dbReference type="InterPro" id="IPR002880">
    <property type="entry name" value="Pyrv_Fd/Flavodoxin_OxRdtase_N"/>
</dbReference>
<gene>
    <name evidence="5" type="ORF">GBG18_02905</name>
    <name evidence="4" type="ORF">GBG19_02470</name>
</gene>
<dbReference type="Gene3D" id="3.40.50.970">
    <property type="match status" value="1"/>
</dbReference>
<dbReference type="SUPFAM" id="SSF52922">
    <property type="entry name" value="TK C-terminal domain-like"/>
    <property type="match status" value="1"/>
</dbReference>
<dbReference type="FunFam" id="3.40.50.970:FF:000012">
    <property type="entry name" value="Pyruvate:ferredoxin (Flavodoxin) oxidoreductase"/>
    <property type="match status" value="1"/>
</dbReference>
<evidence type="ECO:0000313" key="4">
    <source>
        <dbReference type="EMBL" id="KAB7890620.1"/>
    </source>
</evidence>
<name>A0A6L4WY74_9BACT</name>
<dbReference type="AlphaFoldDB" id="A0A6L4WY74"/>
<dbReference type="Proteomes" id="UP000461010">
    <property type="component" value="Unassembled WGS sequence"/>
</dbReference>
<dbReference type="InterPro" id="IPR050722">
    <property type="entry name" value="Pyruvate:ferred/Flavod_OxRd"/>
</dbReference>
<dbReference type="GO" id="GO:0016903">
    <property type="term" value="F:oxidoreductase activity, acting on the aldehyde or oxo group of donors"/>
    <property type="evidence" value="ECO:0007669"/>
    <property type="project" value="UniProtKB-ARBA"/>
</dbReference>
<dbReference type="NCBIfam" id="NF007201">
    <property type="entry name" value="PRK09622.1"/>
    <property type="match status" value="1"/>
</dbReference>
<dbReference type="PANTHER" id="PTHR32154:SF0">
    <property type="entry name" value="PYRUVATE-FLAVODOXIN OXIDOREDUCTASE-RELATED"/>
    <property type="match status" value="1"/>
</dbReference>
<keyword evidence="1" id="KW-0560">Oxidoreductase</keyword>
<comment type="caution">
    <text evidence="4">The sequence shown here is derived from an EMBL/GenBank/DDBJ whole genome shotgun (WGS) entry which is preliminary data.</text>
</comment>
<evidence type="ECO:0000313" key="5">
    <source>
        <dbReference type="EMBL" id="KAB7892396.1"/>
    </source>
</evidence>
<dbReference type="InterPro" id="IPR033412">
    <property type="entry name" value="PFOR_II"/>
</dbReference>
<proteinExistence type="predicted"/>
<dbReference type="GO" id="GO:0006979">
    <property type="term" value="P:response to oxidative stress"/>
    <property type="evidence" value="ECO:0007669"/>
    <property type="project" value="TreeGrafter"/>
</dbReference>
<dbReference type="Pfam" id="PF01855">
    <property type="entry name" value="POR_N"/>
    <property type="match status" value="1"/>
</dbReference>
<dbReference type="PANTHER" id="PTHR32154">
    <property type="entry name" value="PYRUVATE-FLAVODOXIN OXIDOREDUCTASE-RELATED"/>
    <property type="match status" value="1"/>
</dbReference>
<dbReference type="EMBL" id="WFKJ01000005">
    <property type="protein sequence ID" value="KAB7892396.1"/>
    <property type="molecule type" value="Genomic_DNA"/>
</dbReference>
<dbReference type="SUPFAM" id="SSF52518">
    <property type="entry name" value="Thiamin diphosphate-binding fold (THDP-binding)"/>
    <property type="match status" value="1"/>
</dbReference>
<evidence type="ECO:0000313" key="6">
    <source>
        <dbReference type="Proteomes" id="UP000461010"/>
    </source>
</evidence>
<dbReference type="Gene3D" id="3.40.50.920">
    <property type="match status" value="1"/>
</dbReference>
<dbReference type="GO" id="GO:0019752">
    <property type="term" value="P:carboxylic acid metabolic process"/>
    <property type="evidence" value="ECO:0007669"/>
    <property type="project" value="UniProtKB-ARBA"/>
</dbReference>
<keyword evidence="6" id="KW-1185">Reference proteome</keyword>
<evidence type="ECO:0000259" key="3">
    <source>
        <dbReference type="Pfam" id="PF17147"/>
    </source>
</evidence>
<reference evidence="6 7" key="1">
    <citation type="submission" date="2019-10" db="EMBL/GenBank/DDBJ databases">
        <title>Poseidonibacter ostreae sp. nov., isolated from the gut of the Ostrea denselamellosa.</title>
        <authorList>
            <person name="Choi A."/>
        </authorList>
    </citation>
    <scope>NUCLEOTIDE SEQUENCE [LARGE SCALE GENOMIC DNA]</scope>
    <source>
        <strain evidence="4 7">SJOD-M-33</strain>
        <strain evidence="5 6">SJOD-M-5</strain>
    </source>
</reference>
<dbReference type="CDD" id="cd07034">
    <property type="entry name" value="TPP_PYR_PFOR_IOR-alpha_like"/>
    <property type="match status" value="1"/>
</dbReference>
<accession>A0A6L4WY74</accession>
<dbReference type="Proteomes" id="UP000472839">
    <property type="component" value="Unassembled WGS sequence"/>
</dbReference>
<organism evidence="4 7">
    <name type="scientific">Poseidonibacter ostreae</name>
    <dbReference type="NCBI Taxonomy" id="2654171"/>
    <lineage>
        <taxon>Bacteria</taxon>
        <taxon>Pseudomonadati</taxon>
        <taxon>Campylobacterota</taxon>
        <taxon>Epsilonproteobacteria</taxon>
        <taxon>Campylobacterales</taxon>
        <taxon>Arcobacteraceae</taxon>
        <taxon>Poseidonibacter</taxon>
    </lineage>
</organism>